<dbReference type="Gene3D" id="1.50.10.10">
    <property type="match status" value="1"/>
</dbReference>
<dbReference type="SUPFAM" id="SSF48208">
    <property type="entry name" value="Six-hairpin glycosidases"/>
    <property type="match status" value="1"/>
</dbReference>
<gene>
    <name evidence="1" type="ORF">DFJ65_0198</name>
</gene>
<keyword evidence="2" id="KW-1185">Reference proteome</keyword>
<sequence>MTSAAGSALLRAELPGGMTGEQVRSIGDFIAAQQQPDGALPWFTGGHLDPWDHVESAMGLTVVGRHDEAMRAYVWSARTQRADGSWPMRQTDGVIDDAAADTNQCAYIAVGVWHYFLVTGQTAALARLWPTVEATINFVVRGQLPSGAISWAMDPERRWADEALLTGSASTLQSIECACLIAETLGHDRPRWRAAGRTLRETIRHRPEAFADRSRFSMDWYYPVLGGAVRGDAALARLDAGWETFGWPTRGIRCVSDEPWVTAAETAELIATLDAVGETNRAASLFADVQFLFDESTGGYWTGMNIPNGEVYPVEQTAWSAAAVLLAADALTQATGGSAIFRDAGRWNGWGGALEGATG</sequence>
<accession>A0A3D9UTE7</accession>
<name>A0A3D9UTE7_9MICO</name>
<dbReference type="Proteomes" id="UP000256253">
    <property type="component" value="Unassembled WGS sequence"/>
</dbReference>
<organism evidence="1 2">
    <name type="scientific">Calidifontibacter indicus</name>
    <dbReference type="NCBI Taxonomy" id="419650"/>
    <lineage>
        <taxon>Bacteria</taxon>
        <taxon>Bacillati</taxon>
        <taxon>Actinomycetota</taxon>
        <taxon>Actinomycetes</taxon>
        <taxon>Micrococcales</taxon>
        <taxon>Dermacoccaceae</taxon>
        <taxon>Calidifontibacter</taxon>
    </lineage>
</organism>
<proteinExistence type="predicted"/>
<evidence type="ECO:0000313" key="1">
    <source>
        <dbReference type="EMBL" id="REF29264.1"/>
    </source>
</evidence>
<dbReference type="GO" id="GO:0005975">
    <property type="term" value="P:carbohydrate metabolic process"/>
    <property type="evidence" value="ECO:0007669"/>
    <property type="project" value="InterPro"/>
</dbReference>
<comment type="caution">
    <text evidence="1">The sequence shown here is derived from an EMBL/GenBank/DDBJ whole genome shotgun (WGS) entry which is preliminary data.</text>
</comment>
<reference evidence="1 2" key="1">
    <citation type="submission" date="2018-08" db="EMBL/GenBank/DDBJ databases">
        <title>Sequencing the genomes of 1000 actinobacteria strains.</title>
        <authorList>
            <person name="Klenk H.-P."/>
        </authorList>
    </citation>
    <scope>NUCLEOTIDE SEQUENCE [LARGE SCALE GENOMIC DNA]</scope>
    <source>
        <strain evidence="1 2">DSM 22967</strain>
    </source>
</reference>
<dbReference type="EMBL" id="QTUA01000001">
    <property type="protein sequence ID" value="REF29264.1"/>
    <property type="molecule type" value="Genomic_DNA"/>
</dbReference>
<dbReference type="InterPro" id="IPR012341">
    <property type="entry name" value="6hp_glycosidase-like_sf"/>
</dbReference>
<protein>
    <recommendedName>
        <fullName evidence="3">Prenyltransferase/squalene oxidase-like repeat protein</fullName>
    </recommendedName>
</protein>
<evidence type="ECO:0000313" key="2">
    <source>
        <dbReference type="Proteomes" id="UP000256253"/>
    </source>
</evidence>
<dbReference type="RefSeq" id="WP_245949904.1">
    <property type="nucleotide sequence ID" value="NZ_QTUA01000001.1"/>
</dbReference>
<dbReference type="InterPro" id="IPR008928">
    <property type="entry name" value="6-hairpin_glycosidase_sf"/>
</dbReference>
<evidence type="ECO:0008006" key="3">
    <source>
        <dbReference type="Google" id="ProtNLM"/>
    </source>
</evidence>
<dbReference type="AlphaFoldDB" id="A0A3D9UTE7"/>